<dbReference type="RefSeq" id="XP_038785124.1">
    <property type="nucleotide sequence ID" value="XM_038932636.1"/>
</dbReference>
<sequence length="105" mass="11089">MRRWRRTTLQGALVKFAAVQDIKEGLVHGQVMGHKERGAFTQIQKEKLTVAGTPSSNETGEIAALNAAHGLNLPSFEGAGVMEEGRHSSGWGGNVGDVDGGDSCD</sequence>
<name>A0A8H7B0D4_9PLEO</name>
<dbReference type="Proteomes" id="UP000596902">
    <property type="component" value="Unassembled WGS sequence"/>
</dbReference>
<organism evidence="2 3">
    <name type="scientific">Alternaria burnsii</name>
    <dbReference type="NCBI Taxonomy" id="1187904"/>
    <lineage>
        <taxon>Eukaryota</taxon>
        <taxon>Fungi</taxon>
        <taxon>Dikarya</taxon>
        <taxon>Ascomycota</taxon>
        <taxon>Pezizomycotina</taxon>
        <taxon>Dothideomycetes</taxon>
        <taxon>Pleosporomycetidae</taxon>
        <taxon>Pleosporales</taxon>
        <taxon>Pleosporineae</taxon>
        <taxon>Pleosporaceae</taxon>
        <taxon>Alternaria</taxon>
        <taxon>Alternaria sect. Alternaria</taxon>
    </lineage>
</organism>
<reference evidence="2" key="2">
    <citation type="submission" date="2020-08" db="EMBL/GenBank/DDBJ databases">
        <title>Draft Genome Sequence of Cumin Blight Pathogen Alternaria burnsii.</title>
        <authorList>
            <person name="Feng Z."/>
        </authorList>
    </citation>
    <scope>NUCLEOTIDE SEQUENCE</scope>
    <source>
        <strain evidence="2">CBS107.38</strain>
    </source>
</reference>
<reference evidence="2" key="1">
    <citation type="submission" date="2020-01" db="EMBL/GenBank/DDBJ databases">
        <authorList>
            <person name="Feng Z.H.Z."/>
        </authorList>
    </citation>
    <scope>NUCLEOTIDE SEQUENCE</scope>
    <source>
        <strain evidence="2">CBS107.38</strain>
    </source>
</reference>
<gene>
    <name evidence="2" type="ORF">GT037_007589</name>
</gene>
<keyword evidence="3" id="KW-1185">Reference proteome</keyword>
<accession>A0A8H7B0D4</accession>
<proteinExistence type="predicted"/>
<comment type="caution">
    <text evidence="2">The sequence shown here is derived from an EMBL/GenBank/DDBJ whole genome shotgun (WGS) entry which is preliminary data.</text>
</comment>
<dbReference type="AlphaFoldDB" id="A0A8H7B0D4"/>
<dbReference type="GeneID" id="62205814"/>
<evidence type="ECO:0000256" key="1">
    <source>
        <dbReference type="SAM" id="MobiDB-lite"/>
    </source>
</evidence>
<evidence type="ECO:0000313" key="2">
    <source>
        <dbReference type="EMBL" id="KAF7674829.1"/>
    </source>
</evidence>
<evidence type="ECO:0000313" key="3">
    <source>
        <dbReference type="Proteomes" id="UP000596902"/>
    </source>
</evidence>
<protein>
    <submittedName>
        <fullName evidence="2">Uncharacterized protein</fullName>
    </submittedName>
</protein>
<feature type="region of interest" description="Disordered" evidence="1">
    <location>
        <begin position="81"/>
        <end position="105"/>
    </location>
</feature>
<dbReference type="EMBL" id="JAAABM010000010">
    <property type="protein sequence ID" value="KAF7674829.1"/>
    <property type="molecule type" value="Genomic_DNA"/>
</dbReference>